<dbReference type="CDD" id="cd18799">
    <property type="entry name" value="SF2_C_EcoAI-like"/>
    <property type="match status" value="1"/>
</dbReference>
<dbReference type="OrthoDB" id="5194627at2"/>
<sequence length="780" mass="87871">MYDETEAETRTNRILPVLQAAGWGKIDGSRIREELICPGRIQSGGTRGKALSCDYVLMHKGHKLAVLEAKRAGISHRNGVGQAKDYAGRLGARFAYASNGLTWYAIDMASGAEGDLTLPFPTPDELWARTFADHNNWRERFGAVDFETDGGKWELRYYQHKAITAALEAIAKGDRRILLTLATGTGKTSIAFQIAWKLFHAKWNLTGEPVRRPRILFLADRNILADQAYNSFSAFPSDAVTRIDPDTIRKNGGRVPKNASIFFTIFQTFMVERGMTGESEPVFTQYPADFFDFIIIDECHRGGANDESEWRALLEYFEPAAQLGLTATPKRKHNADTYAYFGEPVYTYALRDGIEDGFLTPFKVRQMASTIDEYVYDGSDQLIAGTVQDGESFGERDFNTRIVIRERELSRVREFMNQTDQRQKTLVFCATQDHAALVRDLINQVKTSTNPNYCHRVTANDGAVGEQHLRDFQDNDKTIPTMLTTSQKLSTGVDARNVRHIVLMRPIRSMIEFKQIIGRGTRTYEGKDFFTIWDFVKAHENFNDPEWDGEPLEPEPPGDPRLPKPTGEGADGEPEGGGEDGGDDQPPREKIKVQLSDGKVRAIQYVATTTYWSPDGRPISAAQFLERLFGDLSAMIPDEDALRKVWSDPDNREHFLQQLLDRGYDQDRLDDMRRLIDAPDSDLFDVLSYILFIHPPKSRVDRANHVRASGMSDFEGEMRELIASILQAYAANGEGELGTQKLGHYLTARYGSVGEGKAKLGDLGTIRGAYRTMQQRLYEN</sequence>
<protein>
    <submittedName>
        <fullName evidence="3">DEAD/DEAH box helicase family protein</fullName>
    </submittedName>
</protein>
<dbReference type="InterPro" id="IPR006935">
    <property type="entry name" value="Helicase/UvrB_N"/>
</dbReference>
<name>A0A5B8L5W0_9HYPH</name>
<feature type="compositionally biased region" description="Acidic residues" evidence="1">
    <location>
        <begin position="544"/>
        <end position="553"/>
    </location>
</feature>
<dbReference type="Pfam" id="PF04851">
    <property type="entry name" value="ResIII"/>
    <property type="match status" value="1"/>
</dbReference>
<dbReference type="CDD" id="cd18032">
    <property type="entry name" value="DEXHc_RE_I_III_res"/>
    <property type="match status" value="1"/>
</dbReference>
<dbReference type="GO" id="GO:0004386">
    <property type="term" value="F:helicase activity"/>
    <property type="evidence" value="ECO:0007669"/>
    <property type="project" value="UniProtKB-KW"/>
</dbReference>
<proteinExistence type="predicted"/>
<dbReference type="KEGG" id="niy:FQ775_06855"/>
<evidence type="ECO:0000313" key="3">
    <source>
        <dbReference type="EMBL" id="QDZ03229.1"/>
    </source>
</evidence>
<gene>
    <name evidence="3" type="ORF">FQ775_06855</name>
</gene>
<dbReference type="InterPro" id="IPR001650">
    <property type="entry name" value="Helicase_C-like"/>
</dbReference>
<evidence type="ECO:0000313" key="4">
    <source>
        <dbReference type="Proteomes" id="UP000321389"/>
    </source>
</evidence>
<reference evidence="3" key="1">
    <citation type="submission" date="2020-04" db="EMBL/GenBank/DDBJ databases">
        <title>Nitratireductor sp. nov. isolated from mangrove soil.</title>
        <authorList>
            <person name="Ye Y."/>
        </authorList>
    </citation>
    <scope>NUCLEOTIDE SEQUENCE</scope>
    <source>
        <strain evidence="3">SY7</strain>
    </source>
</reference>
<dbReference type="GO" id="GO:0003677">
    <property type="term" value="F:DNA binding"/>
    <property type="evidence" value="ECO:0007669"/>
    <property type="project" value="InterPro"/>
</dbReference>
<keyword evidence="3" id="KW-0547">Nucleotide-binding</keyword>
<dbReference type="Pfam" id="PF00271">
    <property type="entry name" value="Helicase_C"/>
    <property type="match status" value="1"/>
</dbReference>
<keyword evidence="4" id="KW-1185">Reference proteome</keyword>
<dbReference type="Pfam" id="PF08463">
    <property type="entry name" value="EcoEI_R_C"/>
    <property type="match status" value="1"/>
</dbReference>
<dbReference type="NCBIfam" id="NF046051">
    <property type="entry name" value="restrict_EcoAI"/>
    <property type="match status" value="1"/>
</dbReference>
<dbReference type="PANTHER" id="PTHR47396:SF1">
    <property type="entry name" value="ATP-DEPENDENT HELICASE IRC3-RELATED"/>
    <property type="match status" value="1"/>
</dbReference>
<dbReference type="Gene3D" id="3.40.50.300">
    <property type="entry name" value="P-loop containing nucleotide triphosphate hydrolases"/>
    <property type="match status" value="2"/>
</dbReference>
<organism evidence="3 4">
    <name type="scientific">Nitratireductor mangrovi</name>
    <dbReference type="NCBI Taxonomy" id="2599600"/>
    <lineage>
        <taxon>Bacteria</taxon>
        <taxon>Pseudomonadati</taxon>
        <taxon>Pseudomonadota</taxon>
        <taxon>Alphaproteobacteria</taxon>
        <taxon>Hyphomicrobiales</taxon>
        <taxon>Phyllobacteriaceae</taxon>
        <taxon>Nitratireductor</taxon>
    </lineage>
</organism>
<feature type="domain" description="Helicase ATP-binding" evidence="2">
    <location>
        <begin position="168"/>
        <end position="347"/>
    </location>
</feature>
<dbReference type="GO" id="GO:0016787">
    <property type="term" value="F:hydrolase activity"/>
    <property type="evidence" value="ECO:0007669"/>
    <property type="project" value="InterPro"/>
</dbReference>
<dbReference type="GO" id="GO:0005829">
    <property type="term" value="C:cytosol"/>
    <property type="evidence" value="ECO:0007669"/>
    <property type="project" value="TreeGrafter"/>
</dbReference>
<dbReference type="AlphaFoldDB" id="A0A5B8L5W0"/>
<feature type="compositionally biased region" description="Acidic residues" evidence="1">
    <location>
        <begin position="570"/>
        <end position="583"/>
    </location>
</feature>
<dbReference type="GO" id="GO:0005524">
    <property type="term" value="F:ATP binding"/>
    <property type="evidence" value="ECO:0007669"/>
    <property type="project" value="InterPro"/>
</dbReference>
<dbReference type="Proteomes" id="UP000321389">
    <property type="component" value="Chromosome"/>
</dbReference>
<dbReference type="PROSITE" id="PS51192">
    <property type="entry name" value="HELICASE_ATP_BIND_1"/>
    <property type="match status" value="1"/>
</dbReference>
<accession>A0A5B8L5W0</accession>
<feature type="region of interest" description="Disordered" evidence="1">
    <location>
        <begin position="544"/>
        <end position="589"/>
    </location>
</feature>
<evidence type="ECO:0000259" key="2">
    <source>
        <dbReference type="PROSITE" id="PS51192"/>
    </source>
</evidence>
<dbReference type="InterPro" id="IPR013670">
    <property type="entry name" value="EcoEI_R_C_dom"/>
</dbReference>
<keyword evidence="3" id="KW-0067">ATP-binding</keyword>
<dbReference type="SMART" id="SM00487">
    <property type="entry name" value="DEXDc"/>
    <property type="match status" value="1"/>
</dbReference>
<dbReference type="REBASE" id="364409">
    <property type="entry name" value="NspSY7ORF6830P"/>
</dbReference>
<dbReference type="InterPro" id="IPR050742">
    <property type="entry name" value="Helicase_Restrict-Modif_Enz"/>
</dbReference>
<evidence type="ECO:0000256" key="1">
    <source>
        <dbReference type="SAM" id="MobiDB-lite"/>
    </source>
</evidence>
<keyword evidence="3" id="KW-0378">Hydrolase</keyword>
<dbReference type="InterPro" id="IPR027417">
    <property type="entry name" value="P-loop_NTPase"/>
</dbReference>
<dbReference type="PANTHER" id="PTHR47396">
    <property type="entry name" value="TYPE I RESTRICTION ENZYME ECOKI R PROTEIN"/>
    <property type="match status" value="1"/>
</dbReference>
<dbReference type="RefSeq" id="WP_146301862.1">
    <property type="nucleotide sequence ID" value="NZ_CP042301.2"/>
</dbReference>
<dbReference type="SUPFAM" id="SSF52540">
    <property type="entry name" value="P-loop containing nucleoside triphosphate hydrolases"/>
    <property type="match status" value="2"/>
</dbReference>
<dbReference type="InterPro" id="IPR014001">
    <property type="entry name" value="Helicase_ATP-bd"/>
</dbReference>
<keyword evidence="3" id="KW-0347">Helicase</keyword>
<dbReference type="Gene3D" id="3.90.1570.30">
    <property type="match status" value="1"/>
</dbReference>
<dbReference type="GO" id="GO:0006304">
    <property type="term" value="P:DNA modification"/>
    <property type="evidence" value="ECO:0007669"/>
    <property type="project" value="InterPro"/>
</dbReference>
<dbReference type="EMBL" id="CP042301">
    <property type="protein sequence ID" value="QDZ03229.1"/>
    <property type="molecule type" value="Genomic_DNA"/>
</dbReference>